<proteinExistence type="predicted"/>
<feature type="transmembrane region" description="Helical" evidence="1">
    <location>
        <begin position="32"/>
        <end position="53"/>
    </location>
</feature>
<organism evidence="2 3">
    <name type="scientific">Ammonifex degensii (strain DSM 10501 / KC4)</name>
    <dbReference type="NCBI Taxonomy" id="429009"/>
    <lineage>
        <taxon>Bacteria</taxon>
        <taxon>Bacillati</taxon>
        <taxon>Bacillota</taxon>
        <taxon>Clostridia</taxon>
        <taxon>Thermoanaerobacterales</taxon>
        <taxon>Thermoanaerobacteraceae</taxon>
        <taxon>Ammonifex</taxon>
    </lineage>
</organism>
<gene>
    <name evidence="2" type="ordered locus">Adeg_0783</name>
</gene>
<keyword evidence="1" id="KW-0812">Transmembrane</keyword>
<evidence type="ECO:0008006" key="4">
    <source>
        <dbReference type="Google" id="ProtNLM"/>
    </source>
</evidence>
<dbReference type="KEGG" id="adg:Adeg_0783"/>
<evidence type="ECO:0000256" key="1">
    <source>
        <dbReference type="SAM" id="Phobius"/>
    </source>
</evidence>
<dbReference type="RefSeq" id="WP_015738804.1">
    <property type="nucleotide sequence ID" value="NC_013385.1"/>
</dbReference>
<reference evidence="2 3" key="1">
    <citation type="submission" date="2009-10" db="EMBL/GenBank/DDBJ databases">
        <title>Complete sequence of chromosome of Ammonifex degensii KC4.</title>
        <authorList>
            <consortium name="US DOE Joint Genome Institute"/>
            <person name="Kerfeld C."/>
            <person name="Goodner B."/>
            <person name="Huber H."/>
            <person name="Stetter K."/>
            <person name="Lucas S."/>
            <person name="Copeland A."/>
            <person name="Lapidus A."/>
            <person name="Glavina del Rio T."/>
            <person name="Dalin E."/>
            <person name="Tice H."/>
            <person name="Bruce D."/>
            <person name="Goodwin L."/>
            <person name="Pitluck S."/>
            <person name="Saunders E."/>
            <person name="Brettin T."/>
            <person name="Detter J.C."/>
            <person name="Han C."/>
            <person name="Larimer F."/>
            <person name="Land M."/>
            <person name="Hauser L."/>
            <person name="Kyrpides N."/>
            <person name="Ovchinnikova G."/>
            <person name="Richardson P."/>
        </authorList>
    </citation>
    <scope>NUCLEOTIDE SEQUENCE [LARGE SCALE GENOMIC DNA]</scope>
    <source>
        <strain evidence="3">DSM 10501 / KC4</strain>
    </source>
</reference>
<keyword evidence="3" id="KW-1185">Reference proteome</keyword>
<name>C9RCE9_AMMDK</name>
<protein>
    <recommendedName>
        <fullName evidence="4">Flp family type IVb pilin</fullName>
    </recommendedName>
</protein>
<dbReference type="HOGENOM" id="CLU_2857776_0_0_9"/>
<keyword evidence="1" id="KW-1133">Transmembrane helix</keyword>
<evidence type="ECO:0000313" key="2">
    <source>
        <dbReference type="EMBL" id="ACX51926.1"/>
    </source>
</evidence>
<sequence length="64" mass="6988">MRGLVKKASDGLLRLWARLQCGSRGDFVQQALFWALIVVVAIAILAGIGYKVVQKFTAINNALD</sequence>
<dbReference type="STRING" id="429009.Adeg_0783"/>
<evidence type="ECO:0000313" key="3">
    <source>
        <dbReference type="Proteomes" id="UP000002620"/>
    </source>
</evidence>
<accession>C9RCE9</accession>
<dbReference type="EMBL" id="CP001785">
    <property type="protein sequence ID" value="ACX51926.1"/>
    <property type="molecule type" value="Genomic_DNA"/>
</dbReference>
<dbReference type="Proteomes" id="UP000002620">
    <property type="component" value="Chromosome"/>
</dbReference>
<dbReference type="AlphaFoldDB" id="C9RCE9"/>
<keyword evidence="1" id="KW-0472">Membrane</keyword>